<dbReference type="AlphaFoldDB" id="A0AAU9Y681"/>
<gene>
    <name evidence="2" type="ORF">PMEA_00012450</name>
</gene>
<dbReference type="PANTHER" id="PTHR46791:SF5">
    <property type="entry name" value="CLR5 DOMAIN-CONTAINING PROTEIN-RELATED"/>
    <property type="match status" value="1"/>
</dbReference>
<dbReference type="Gene3D" id="3.30.420.10">
    <property type="entry name" value="Ribonuclease H-like superfamily/Ribonuclease H"/>
    <property type="match status" value="1"/>
</dbReference>
<dbReference type="InterPro" id="IPR036397">
    <property type="entry name" value="RNaseH_sf"/>
</dbReference>
<dbReference type="Pfam" id="PF24764">
    <property type="entry name" value="rva_4"/>
    <property type="match status" value="1"/>
</dbReference>
<name>A0AAU9Y681_9CNID</name>
<protein>
    <recommendedName>
        <fullName evidence="1">Integrase catalytic domain-containing protein</fullName>
    </recommendedName>
</protein>
<evidence type="ECO:0000313" key="3">
    <source>
        <dbReference type="Proteomes" id="UP001159428"/>
    </source>
</evidence>
<proteinExistence type="predicted"/>
<dbReference type="InterPro" id="IPR001584">
    <property type="entry name" value="Integrase_cat-core"/>
</dbReference>
<reference evidence="2 3" key="1">
    <citation type="submission" date="2022-05" db="EMBL/GenBank/DDBJ databases">
        <authorList>
            <consortium name="Genoscope - CEA"/>
            <person name="William W."/>
        </authorList>
    </citation>
    <scope>NUCLEOTIDE SEQUENCE [LARGE SCALE GENOMIC DNA]</scope>
</reference>
<keyword evidence="3" id="KW-1185">Reference proteome</keyword>
<evidence type="ECO:0000313" key="2">
    <source>
        <dbReference type="EMBL" id="CAH3169702.1"/>
    </source>
</evidence>
<dbReference type="InterPro" id="IPR058913">
    <property type="entry name" value="Integrase_dom_put"/>
</dbReference>
<dbReference type="EMBL" id="CALNXJ010000217">
    <property type="protein sequence ID" value="CAH3169702.1"/>
    <property type="molecule type" value="Genomic_DNA"/>
</dbReference>
<accession>A0AAU9Y681</accession>
<feature type="non-terminal residue" evidence="2">
    <location>
        <position position="1"/>
    </location>
</feature>
<dbReference type="Proteomes" id="UP001159428">
    <property type="component" value="Unassembled WGS sequence"/>
</dbReference>
<sequence length="525" mass="60130">VPDYQNGQEDLKRVLDFLANVVSLNPDAIEHFVLDVQALYFTARSAIEDSTSTPERLTGLWTKLEAAVMNLRKIQWHLITTKPCAEDILAPLVQSLSTIEIRIGKVIEQYSCLVPFLREQLCYRAPVTSTEWVGRPSYVITKEQLEVMRTYGLSWVEIAKALGVSISTMWRRRIYHEMERRKHYGRRKLGMQELIDIVAEIKSRSVNAGIIMIEGELAARSLYARRSAIAEALVRHDPIGAGLRWRNLTPRVTYSVPGPNSLWHLDGNHKLIRWRLVVHGGIDGYSRLVAFLRCSSNNRAATVANLFLGATTEFCWPSRVRTDKGGENAEVARLMVEKRGEGRGSILQGSSVHNQRIERLWRDMRKMVTEYFRLLFYFLERNNLLNPNDELDLAALHYVFIPRINENLETFKVSWNSHKLSTEKQKTPNQLYILGMLNLFGSEYTAVKDFFESNVIDSNYYGVEEPDVIDAASEVEEAVVVPETMQNLSNASLQELQLQVNPLERDTNHGISLYIRAKEFLSQQN</sequence>
<feature type="domain" description="Integrase catalytic" evidence="1">
    <location>
        <begin position="255"/>
        <end position="436"/>
    </location>
</feature>
<dbReference type="PROSITE" id="PS50994">
    <property type="entry name" value="INTEGRASE"/>
    <property type="match status" value="1"/>
</dbReference>
<dbReference type="GO" id="GO:0015074">
    <property type="term" value="P:DNA integration"/>
    <property type="evidence" value="ECO:0007669"/>
    <property type="project" value="InterPro"/>
</dbReference>
<evidence type="ECO:0000259" key="1">
    <source>
        <dbReference type="PROSITE" id="PS50994"/>
    </source>
</evidence>
<dbReference type="PANTHER" id="PTHR46791">
    <property type="entry name" value="EXPRESSED PROTEIN"/>
    <property type="match status" value="1"/>
</dbReference>
<dbReference type="SUPFAM" id="SSF53098">
    <property type="entry name" value="Ribonuclease H-like"/>
    <property type="match status" value="1"/>
</dbReference>
<dbReference type="GO" id="GO:0003676">
    <property type="term" value="F:nucleic acid binding"/>
    <property type="evidence" value="ECO:0007669"/>
    <property type="project" value="InterPro"/>
</dbReference>
<comment type="caution">
    <text evidence="2">The sequence shown here is derived from an EMBL/GenBank/DDBJ whole genome shotgun (WGS) entry which is preliminary data.</text>
</comment>
<dbReference type="InterPro" id="IPR012337">
    <property type="entry name" value="RNaseH-like_sf"/>
</dbReference>
<organism evidence="2 3">
    <name type="scientific">Pocillopora meandrina</name>
    <dbReference type="NCBI Taxonomy" id="46732"/>
    <lineage>
        <taxon>Eukaryota</taxon>
        <taxon>Metazoa</taxon>
        <taxon>Cnidaria</taxon>
        <taxon>Anthozoa</taxon>
        <taxon>Hexacorallia</taxon>
        <taxon>Scleractinia</taxon>
        <taxon>Astrocoeniina</taxon>
        <taxon>Pocilloporidae</taxon>
        <taxon>Pocillopora</taxon>
    </lineage>
</organism>